<feature type="compositionally biased region" description="Polar residues" evidence="1">
    <location>
        <begin position="45"/>
        <end position="55"/>
    </location>
</feature>
<proteinExistence type="predicted"/>
<comment type="caution">
    <text evidence="2">The sequence shown here is derived from an EMBL/GenBank/DDBJ whole genome shotgun (WGS) entry which is preliminary data.</text>
</comment>
<protein>
    <submittedName>
        <fullName evidence="2">Uncharacterized protein</fullName>
    </submittedName>
</protein>
<dbReference type="EMBL" id="JYDQ01004927">
    <property type="protein sequence ID" value="KRX86929.1"/>
    <property type="molecule type" value="Genomic_DNA"/>
</dbReference>
<evidence type="ECO:0000313" key="3">
    <source>
        <dbReference type="Proteomes" id="UP000054783"/>
    </source>
</evidence>
<evidence type="ECO:0000256" key="1">
    <source>
        <dbReference type="SAM" id="MobiDB-lite"/>
    </source>
</evidence>
<feature type="compositionally biased region" description="Basic and acidic residues" evidence="1">
    <location>
        <begin position="1"/>
        <end position="11"/>
    </location>
</feature>
<reference evidence="2 3" key="1">
    <citation type="submission" date="2015-01" db="EMBL/GenBank/DDBJ databases">
        <title>Evolution of Trichinella species and genotypes.</title>
        <authorList>
            <person name="Korhonen P.K."/>
            <person name="Edoardo P."/>
            <person name="Giuseppe L.R."/>
            <person name="Gasser R.B."/>
        </authorList>
    </citation>
    <scope>NUCLEOTIDE SEQUENCE [LARGE SCALE GENOMIC DNA]</scope>
    <source>
        <strain evidence="2">ISS2496</strain>
    </source>
</reference>
<organism evidence="2 3">
    <name type="scientific">Trichinella patagoniensis</name>
    <dbReference type="NCBI Taxonomy" id="990121"/>
    <lineage>
        <taxon>Eukaryota</taxon>
        <taxon>Metazoa</taxon>
        <taxon>Ecdysozoa</taxon>
        <taxon>Nematoda</taxon>
        <taxon>Enoplea</taxon>
        <taxon>Dorylaimia</taxon>
        <taxon>Trichinellida</taxon>
        <taxon>Trichinellidae</taxon>
        <taxon>Trichinella</taxon>
    </lineage>
</organism>
<feature type="non-terminal residue" evidence="2">
    <location>
        <position position="1"/>
    </location>
</feature>
<feature type="region of interest" description="Disordered" evidence="1">
    <location>
        <begin position="1"/>
        <end position="64"/>
    </location>
</feature>
<keyword evidence="3" id="KW-1185">Reference proteome</keyword>
<evidence type="ECO:0000313" key="2">
    <source>
        <dbReference type="EMBL" id="KRX86929.1"/>
    </source>
</evidence>
<gene>
    <name evidence="2" type="ORF">T12_12264</name>
</gene>
<feature type="non-terminal residue" evidence="2">
    <location>
        <position position="64"/>
    </location>
</feature>
<accession>A0A0V0XFV0</accession>
<dbReference type="Proteomes" id="UP000054783">
    <property type="component" value="Unassembled WGS sequence"/>
</dbReference>
<dbReference type="AlphaFoldDB" id="A0A0V0XFV0"/>
<name>A0A0V0XFV0_9BILA</name>
<sequence length="64" mass="7050">LASQSEHEVEQRGSLSNHEAPPSSDSPSLDDKENLKEEVEDDRNTASVNAESSQAWKEICLNPN</sequence>